<evidence type="ECO:0000256" key="2">
    <source>
        <dbReference type="ARBA" id="ARBA00005262"/>
    </source>
</evidence>
<feature type="transmembrane region" description="Helical" evidence="8">
    <location>
        <begin position="553"/>
        <end position="572"/>
    </location>
</feature>
<gene>
    <name evidence="9" type="ORF">CkaCkLH20_11935</name>
</gene>
<evidence type="ECO:0000256" key="3">
    <source>
        <dbReference type="ARBA" id="ARBA00022475"/>
    </source>
</evidence>
<feature type="transmembrane region" description="Helical" evidence="8">
    <location>
        <begin position="246"/>
        <end position="274"/>
    </location>
</feature>
<feature type="transmembrane region" description="Helical" evidence="8">
    <location>
        <begin position="365"/>
        <end position="388"/>
    </location>
</feature>
<feature type="transmembrane region" description="Helical" evidence="8">
    <location>
        <begin position="21"/>
        <end position="42"/>
    </location>
</feature>
<name>A0A9P6LD30_9PEZI</name>
<reference evidence="9" key="1">
    <citation type="submission" date="2020-03" db="EMBL/GenBank/DDBJ databases">
        <authorList>
            <person name="He L."/>
        </authorList>
    </citation>
    <scope>NUCLEOTIDE SEQUENCE</scope>
    <source>
        <strain evidence="9">CkLH20</strain>
    </source>
</reference>
<dbReference type="GO" id="GO:0005886">
    <property type="term" value="C:plasma membrane"/>
    <property type="evidence" value="ECO:0007669"/>
    <property type="project" value="UniProtKB-SubCell"/>
</dbReference>
<feature type="transmembrane region" description="Helical" evidence="8">
    <location>
        <begin position="698"/>
        <end position="723"/>
    </location>
</feature>
<dbReference type="RefSeq" id="XP_038740090.1">
    <property type="nucleotide sequence ID" value="XM_038894649.1"/>
</dbReference>
<dbReference type="PANTHER" id="PTHR33567">
    <property type="entry name" value="CHROMATE ION TRANSPORTER (EUROFUNG)"/>
    <property type="match status" value="1"/>
</dbReference>
<proteinExistence type="inferred from homology"/>
<evidence type="ECO:0000313" key="10">
    <source>
        <dbReference type="Proteomes" id="UP000781932"/>
    </source>
</evidence>
<comment type="similarity">
    <text evidence="2">Belongs to the chromate ion transporter (CHR) (TC 2.A.51) family.</text>
</comment>
<evidence type="ECO:0000256" key="4">
    <source>
        <dbReference type="ARBA" id="ARBA00022692"/>
    </source>
</evidence>
<dbReference type="Pfam" id="PF02417">
    <property type="entry name" value="Chromate_transp"/>
    <property type="match status" value="2"/>
</dbReference>
<comment type="subcellular location">
    <subcellularLocation>
        <location evidence="1">Cell membrane</location>
        <topology evidence="1">Multi-pass membrane protein</topology>
    </subcellularLocation>
</comment>
<feature type="region of interest" description="Disordered" evidence="7">
    <location>
        <begin position="738"/>
        <end position="778"/>
    </location>
</feature>
<feature type="transmembrane region" description="Helical" evidence="8">
    <location>
        <begin position="169"/>
        <end position="192"/>
    </location>
</feature>
<evidence type="ECO:0000256" key="7">
    <source>
        <dbReference type="SAM" id="MobiDB-lite"/>
    </source>
</evidence>
<feature type="transmembrane region" description="Helical" evidence="8">
    <location>
        <begin position="522"/>
        <end position="541"/>
    </location>
</feature>
<feature type="transmembrane region" description="Helical" evidence="8">
    <location>
        <begin position="333"/>
        <end position="353"/>
    </location>
</feature>
<dbReference type="PANTHER" id="PTHR33567:SF3">
    <property type="entry name" value="CHROMATE ION TRANSPORTER (EUROFUNG)"/>
    <property type="match status" value="1"/>
</dbReference>
<evidence type="ECO:0000313" key="9">
    <source>
        <dbReference type="EMBL" id="KAF9870629.1"/>
    </source>
</evidence>
<keyword evidence="5 8" id="KW-1133">Transmembrane helix</keyword>
<reference evidence="9" key="2">
    <citation type="submission" date="2020-11" db="EMBL/GenBank/DDBJ databases">
        <title>Whole genome sequencing of Colletotrichum sp.</title>
        <authorList>
            <person name="Li H."/>
        </authorList>
    </citation>
    <scope>NUCLEOTIDE SEQUENCE</scope>
    <source>
        <strain evidence="9">CkLH20</strain>
    </source>
</reference>
<dbReference type="GeneID" id="62167723"/>
<dbReference type="Proteomes" id="UP000781932">
    <property type="component" value="Unassembled WGS sequence"/>
</dbReference>
<dbReference type="InterPro" id="IPR003370">
    <property type="entry name" value="Chromate_transpt"/>
</dbReference>
<comment type="caution">
    <text evidence="9">The sequence shown here is derived from an EMBL/GenBank/DDBJ whole genome shotgun (WGS) entry which is preliminary data.</text>
</comment>
<dbReference type="GO" id="GO:0015109">
    <property type="term" value="F:chromate transmembrane transporter activity"/>
    <property type="evidence" value="ECO:0007669"/>
    <property type="project" value="InterPro"/>
</dbReference>
<evidence type="ECO:0000256" key="8">
    <source>
        <dbReference type="SAM" id="Phobius"/>
    </source>
</evidence>
<feature type="compositionally biased region" description="Basic and acidic residues" evidence="7">
    <location>
        <begin position="483"/>
        <end position="492"/>
    </location>
</feature>
<dbReference type="EMBL" id="JAATWM020000052">
    <property type="protein sequence ID" value="KAF9870629.1"/>
    <property type="molecule type" value="Genomic_DNA"/>
</dbReference>
<feature type="transmembrane region" description="Helical" evidence="8">
    <location>
        <begin position="213"/>
        <end position="234"/>
    </location>
</feature>
<protein>
    <submittedName>
        <fullName evidence="9">Chromate transporter</fullName>
    </submittedName>
</protein>
<organism evidence="9 10">
    <name type="scientific">Colletotrichum karsti</name>
    <dbReference type="NCBI Taxonomy" id="1095194"/>
    <lineage>
        <taxon>Eukaryota</taxon>
        <taxon>Fungi</taxon>
        <taxon>Dikarya</taxon>
        <taxon>Ascomycota</taxon>
        <taxon>Pezizomycotina</taxon>
        <taxon>Sordariomycetes</taxon>
        <taxon>Hypocreomycetidae</taxon>
        <taxon>Glomerellales</taxon>
        <taxon>Glomerellaceae</taxon>
        <taxon>Colletotrichum</taxon>
        <taxon>Colletotrichum boninense species complex</taxon>
    </lineage>
</organism>
<evidence type="ECO:0000256" key="1">
    <source>
        <dbReference type="ARBA" id="ARBA00004651"/>
    </source>
</evidence>
<keyword evidence="10" id="KW-1185">Reference proteome</keyword>
<feature type="transmembrane region" description="Helical" evidence="8">
    <location>
        <begin position="400"/>
        <end position="418"/>
    </location>
</feature>
<feature type="region of interest" description="Disordered" evidence="7">
    <location>
        <begin position="462"/>
        <end position="502"/>
    </location>
</feature>
<dbReference type="OrthoDB" id="2160638at2759"/>
<feature type="compositionally biased region" description="Low complexity" evidence="7">
    <location>
        <begin position="760"/>
        <end position="770"/>
    </location>
</feature>
<accession>A0A9P6LD30</accession>
<keyword evidence="6 8" id="KW-0472">Membrane</keyword>
<feature type="transmembrane region" description="Helical" evidence="8">
    <location>
        <begin position="621"/>
        <end position="649"/>
    </location>
</feature>
<dbReference type="AlphaFoldDB" id="A0A9P6LD30"/>
<sequence length="778" mass="83816">MAPKRSASSTAPQAAAKLALIITKLSAIACVLTLLICGTSLLRGSHPGRNALLGTSFSMVSFSGIAAKAAGSAPPYVTTMHWFMNSFGWEWLQPTTELDAANYLFVQPTRPLQMPRALHDVADALYRAGHMLDTCQSASATETCIRASKPFFAAFDSVSPINLNNTPAFVFYLLALIVDVASPAVFSCLGFFSDGGVERRQPWLRTGALALPAAFHVISASILTFNASALVAYLNQFPQIPANATIGFRFLIVSWCGVIAEMLAVVLSVIRVFLLQLQQVKRKSQNVRSIPSGSRMKAEHYQELFSISQALSGPASTKMVYCINLIQHRPPGALLAFFIWSLPGALGMLALSIGVSNIGSSLPRAVYALLSGLNAATVGIIALAAVELSHKAVTDKLTRTLVFLGAAAGMMYNALWYFPVLMAGAGCAAVVHDYRWVHRPARRVVGMARALLGKRNRSERQAVELSENVGERGGRTAAAAPAPEHRESRDEPTSAAASRPDDEPRIIPKEFRLDFSWKSGTAIILTFFASFIAVMIVRGVVSDLPILYRLFSNLYLAGTIIFGGGPVVIPLLREYIVAEGWVSPRDFLIGLAIAQSFPGPNFNFAVFLGGLTALNAGNSPVAGAVIAFVGIFTPGMVLVHGTMGVWGALRSRPWVKAAVRGVNAAAVGLIYTAVYRIWQVGYLDEGFQSGRSLGDDPWWVVVTATAYVGGRYYGIAAPFAILLGAAMGLVRNNNDYNEYTKDDDDDDDNNNNNNKDDNNEGNNNKGNNNGRQQRGRRQ</sequence>
<keyword evidence="3" id="KW-1003">Cell membrane</keyword>
<keyword evidence="4 8" id="KW-0812">Transmembrane</keyword>
<evidence type="ECO:0000256" key="5">
    <source>
        <dbReference type="ARBA" id="ARBA00022989"/>
    </source>
</evidence>
<evidence type="ECO:0000256" key="6">
    <source>
        <dbReference type="ARBA" id="ARBA00023136"/>
    </source>
</evidence>